<feature type="domain" description="AB hydrolase-1" evidence="1">
    <location>
        <begin position="28"/>
        <end position="232"/>
    </location>
</feature>
<dbReference type="RefSeq" id="WP_095610607.1">
    <property type="nucleotide sequence ID" value="NZ_NMPM01000027.1"/>
</dbReference>
<accession>A0A2A2I3P2</accession>
<sequence length="244" mass="27492">MSEELTTTLISGWGAPVSMIAPVTGTDADHTDPHSLDDDLIHPRETVDDAAARLLEEAPPASVWVGWSLGAQVAVAAAHQAPDRVQGVVTLCATPCFVERDDWPCGMDRDTFDEFHRAAHDTPEREWHRFMLLQIRGDRHESSARRQLRRWLNAGPPTDDATLMDTLDWLASLDERDRWQTIPVPSLHLFGDCDQLVSADTASHLRSQGMNTALIPDMAHWPWGHYTEEVAERIDRFYHEDVQS</sequence>
<dbReference type="Pfam" id="PF12697">
    <property type="entry name" value="Abhydrolase_6"/>
    <property type="match status" value="1"/>
</dbReference>
<dbReference type="InterPro" id="IPR050228">
    <property type="entry name" value="Carboxylesterase_BioH"/>
</dbReference>
<keyword evidence="3" id="KW-1185">Reference proteome</keyword>
<reference evidence="2 3" key="1">
    <citation type="submission" date="2017-07" db="EMBL/GenBank/DDBJ databases">
        <title>Tamlnaduibacter salinus (Mi-7) genome sequencing.</title>
        <authorList>
            <person name="Verma A."/>
            <person name="Krishnamurthi S."/>
        </authorList>
    </citation>
    <scope>NUCLEOTIDE SEQUENCE [LARGE SCALE GENOMIC DNA]</scope>
    <source>
        <strain evidence="2 3">Mi-7</strain>
    </source>
</reference>
<evidence type="ECO:0000313" key="3">
    <source>
        <dbReference type="Proteomes" id="UP000218332"/>
    </source>
</evidence>
<protein>
    <submittedName>
        <fullName evidence="2">Pimeloyl-[acyl-carrier protein] methyl ester esterase</fullName>
    </submittedName>
</protein>
<dbReference type="InterPro" id="IPR000073">
    <property type="entry name" value="AB_hydrolase_1"/>
</dbReference>
<evidence type="ECO:0000313" key="2">
    <source>
        <dbReference type="EMBL" id="PAV26339.1"/>
    </source>
</evidence>
<gene>
    <name evidence="2" type="ORF">CF392_06260</name>
</gene>
<dbReference type="SUPFAM" id="SSF53474">
    <property type="entry name" value="alpha/beta-Hydrolases"/>
    <property type="match status" value="1"/>
</dbReference>
<dbReference type="EMBL" id="NMPM01000027">
    <property type="protein sequence ID" value="PAV26339.1"/>
    <property type="molecule type" value="Genomic_DNA"/>
</dbReference>
<dbReference type="AlphaFoldDB" id="A0A2A2I3P2"/>
<organism evidence="2 3">
    <name type="scientific">Tamilnaduibacter salinus</name>
    <dbReference type="NCBI Taxonomy" id="1484056"/>
    <lineage>
        <taxon>Bacteria</taxon>
        <taxon>Pseudomonadati</taxon>
        <taxon>Pseudomonadota</taxon>
        <taxon>Gammaproteobacteria</taxon>
        <taxon>Pseudomonadales</taxon>
        <taxon>Marinobacteraceae</taxon>
        <taxon>Tamilnaduibacter</taxon>
    </lineage>
</organism>
<proteinExistence type="predicted"/>
<dbReference type="Proteomes" id="UP000218332">
    <property type="component" value="Unassembled WGS sequence"/>
</dbReference>
<dbReference type="InterPro" id="IPR029058">
    <property type="entry name" value="AB_hydrolase_fold"/>
</dbReference>
<dbReference type="PANTHER" id="PTHR43194">
    <property type="entry name" value="HYDROLASE ALPHA/BETA FOLD FAMILY"/>
    <property type="match status" value="1"/>
</dbReference>
<comment type="caution">
    <text evidence="2">The sequence shown here is derived from an EMBL/GenBank/DDBJ whole genome shotgun (WGS) entry which is preliminary data.</text>
</comment>
<name>A0A2A2I3P2_9GAMM</name>
<dbReference type="Gene3D" id="3.40.50.1820">
    <property type="entry name" value="alpha/beta hydrolase"/>
    <property type="match status" value="1"/>
</dbReference>
<dbReference type="PANTHER" id="PTHR43194:SF5">
    <property type="entry name" value="PIMELOYL-[ACYL-CARRIER PROTEIN] METHYL ESTER ESTERASE"/>
    <property type="match status" value="1"/>
</dbReference>
<evidence type="ECO:0000259" key="1">
    <source>
        <dbReference type="Pfam" id="PF12697"/>
    </source>
</evidence>